<sequence>MSAVKGWEGMVGMSPKMRWVAWFVIPGIFMGFVSTAFAAVCEPVRTVRYDGAWRSSHFSVLDPSVVMDADTGRLVLRSGVPAPDPERFVTAKDQEVRVTFVFDGSEGSRHHLGYFLKSAARRKGYVRDDGTLDRPAFVRGIDFTDPAGYDAETFRYIFTCLRDANQNGILDKPFGPGCAASFPEAASAVVDYAESEEALARADDGTGLAFVPDGDGRLTVRDMTKSLGIVAEGEEIVFFLVPDGRFLDAFATKAAWNGDVYAGIDPCGTEFSDGLPLKTYRLSAPALNDGTCAADAGWLSAQALVRLRDGLGIVFHPDDAAHLAVHTGKKFSHVLVGASRRFPGRWVLGWEDSQGGTDTDHNDLVCAVSLKAAGRVISQDLSEAQRAETGECITAVDMEVTDRRAPCDAADAGFVLDGGALTGAAVSYFISVDNGTSWLSVRSWDEVAQDEDGFQTRKAHVDVLNTGRTGRALKWKAVLETVDARCDPPEIADVKVTYTAAQSGEFSRADPVVLGNVLYSGAMETPSASRAEASRLRGHLRAYKIYDPADPARALFDLLWDAGEKLAERSLAADPRTMVTPLREVQTHRETVGTGDGATRRFQGNFLHGPILPASVVFRSVSTAGAPMVLRDSGVGTIDGDGAGTFNRRSGDYTVDFVEAPCDRCPVTAEFVTFTHGSFLRPFSEETVSAVMVGLSDTYVHGKGYAWDLNDDGRYDDADRGRLIRWVLGFDGTGERPWPLDGIDHGTPAVVGPPGLPPWYFGTGTTPEERDAYDLWRQSPAVAQRPTVAYAGSLGGMIHAFRAGRYRHGDDPRTPIKENRGYFDGHDVGDGAELWAFVPSNHAARLKFFLRPDPWAEPPSMDASPAVHDMAVPTDTGFVFKTVLVSAQGAGGDTVVALDVTDPEKPSFLWEYADPDLYRSRAASAVAKIGRLHDGGAPAWAAFVPSGRIHSRSHPSLFVFDAARGVLIQKTPLDVVDTNLGALLSGSAAVVDSDGNGFADRAYVADNKGHVYRVDFPDRAESAWEPAKIAVSVLVRVSAPVYATPVVYLAHRYKPDGTIDEEHVKVMFGTGDDPYHADSPNAPAGYTFYVFDDTCRRDRSSGVLRRNDGTPCPPEKMFTEAEAQWTWKLPAGHRIWAEAVAAAGMVYFGTAVTDTTDPCAPMQDEGKKGGTIYSVDLTALTTEGEPTVVMEAEGNVTGLFVEDEHLYAKVTSREGGTHVRVVGDGVFNNETVLGTTYVTRKVKGSWRRILEK</sequence>
<reference evidence="4" key="1">
    <citation type="journal article" date="2020" name="mSystems">
        <title>Genome- and Community-Level Interaction Insights into Carbon Utilization and Element Cycling Functions of Hydrothermarchaeota in Hydrothermal Sediment.</title>
        <authorList>
            <person name="Zhou Z."/>
            <person name="Liu Y."/>
            <person name="Xu W."/>
            <person name="Pan J."/>
            <person name="Luo Z.H."/>
            <person name="Li M."/>
        </authorList>
    </citation>
    <scope>NUCLEOTIDE SEQUENCE [LARGE SCALE GENOMIC DNA]</scope>
    <source>
        <strain evidence="4">SpSt-456</strain>
    </source>
</reference>
<comment type="caution">
    <text evidence="4">The sequence shown here is derived from an EMBL/GenBank/DDBJ whole genome shotgun (WGS) entry which is preliminary data.</text>
</comment>
<name>A0A831ZZQ2_9BACT</name>
<evidence type="ECO:0000313" key="4">
    <source>
        <dbReference type="EMBL" id="HFK96928.1"/>
    </source>
</evidence>
<keyword evidence="2" id="KW-0106">Calcium</keyword>
<accession>A0A831ZZQ2</accession>
<dbReference type="AlphaFoldDB" id="A0A831ZZQ2"/>
<evidence type="ECO:0000256" key="2">
    <source>
        <dbReference type="ARBA" id="ARBA00022837"/>
    </source>
</evidence>
<dbReference type="GO" id="GO:0046872">
    <property type="term" value="F:metal ion binding"/>
    <property type="evidence" value="ECO:0007669"/>
    <property type="project" value="UniProtKB-KW"/>
</dbReference>
<organism evidence="4">
    <name type="scientific">Desulfacinum infernum</name>
    <dbReference type="NCBI Taxonomy" id="35837"/>
    <lineage>
        <taxon>Bacteria</taxon>
        <taxon>Pseudomonadati</taxon>
        <taxon>Thermodesulfobacteriota</taxon>
        <taxon>Syntrophobacteria</taxon>
        <taxon>Syntrophobacterales</taxon>
        <taxon>Syntrophobacteraceae</taxon>
        <taxon>Desulfacinum</taxon>
    </lineage>
</organism>
<gene>
    <name evidence="4" type="ORF">ENS06_06330</name>
</gene>
<protein>
    <recommendedName>
        <fullName evidence="3">PilY1 beta-propeller domain-containing protein</fullName>
    </recommendedName>
</protein>
<keyword evidence="1" id="KW-0479">Metal-binding</keyword>
<evidence type="ECO:0000256" key="1">
    <source>
        <dbReference type="ARBA" id="ARBA00022723"/>
    </source>
</evidence>
<feature type="domain" description="PilY1 beta-propeller" evidence="3">
    <location>
        <begin position="860"/>
        <end position="1098"/>
    </location>
</feature>
<dbReference type="EMBL" id="DSTK01000019">
    <property type="protein sequence ID" value="HFK96928.1"/>
    <property type="molecule type" value="Genomic_DNA"/>
</dbReference>
<evidence type="ECO:0000259" key="3">
    <source>
        <dbReference type="Pfam" id="PF05567"/>
    </source>
</evidence>
<dbReference type="Pfam" id="PF05567">
    <property type="entry name" value="T4P_PilY1"/>
    <property type="match status" value="1"/>
</dbReference>
<dbReference type="InterPro" id="IPR008707">
    <property type="entry name" value="B-propeller_PilY1"/>
</dbReference>
<proteinExistence type="predicted"/>